<comment type="subunit">
    <text evidence="2">Homodimer. Interacts with LigD.</text>
</comment>
<dbReference type="OrthoDB" id="9795084at2"/>
<feature type="domain" description="Ku" evidence="4">
    <location>
        <begin position="55"/>
        <end position="183"/>
    </location>
</feature>
<evidence type="ECO:0000313" key="6">
    <source>
        <dbReference type="Proteomes" id="UP000216913"/>
    </source>
</evidence>
<keyword evidence="6" id="KW-1185">Reference proteome</keyword>
<evidence type="ECO:0000256" key="3">
    <source>
        <dbReference type="SAM" id="MobiDB-lite"/>
    </source>
</evidence>
<dbReference type="InterPro" id="IPR009187">
    <property type="entry name" value="Prok_Ku"/>
</dbReference>
<dbReference type="InterPro" id="IPR006164">
    <property type="entry name" value="DNA_bd_Ku70/Ku80"/>
</dbReference>
<evidence type="ECO:0000259" key="4">
    <source>
        <dbReference type="SMART" id="SM00559"/>
    </source>
</evidence>
<evidence type="ECO:0000313" key="5">
    <source>
        <dbReference type="EMBL" id="OZI51919.1"/>
    </source>
</evidence>
<dbReference type="GO" id="GO:0003690">
    <property type="term" value="F:double-stranded DNA binding"/>
    <property type="evidence" value="ECO:0007669"/>
    <property type="project" value="UniProtKB-UniRule"/>
</dbReference>
<keyword evidence="1 2" id="KW-0238">DNA-binding</keyword>
<keyword evidence="2" id="KW-0234">DNA repair</keyword>
<dbReference type="SUPFAM" id="SSF100939">
    <property type="entry name" value="SPOC domain-like"/>
    <property type="match status" value="1"/>
</dbReference>
<dbReference type="GO" id="GO:0006303">
    <property type="term" value="P:double-strand break repair via nonhomologous end joining"/>
    <property type="evidence" value="ECO:0007669"/>
    <property type="project" value="UniProtKB-UniRule"/>
</dbReference>
<comment type="similarity">
    <text evidence="2">Belongs to the prokaryotic Ku family.</text>
</comment>
<dbReference type="NCBIfam" id="TIGR02772">
    <property type="entry name" value="Ku_bact"/>
    <property type="match status" value="1"/>
</dbReference>
<feature type="compositionally biased region" description="Low complexity" evidence="3">
    <location>
        <begin position="297"/>
        <end position="350"/>
    </location>
</feature>
<evidence type="ECO:0000256" key="1">
    <source>
        <dbReference type="ARBA" id="ARBA00023125"/>
    </source>
</evidence>
<keyword evidence="2" id="KW-0233">DNA recombination</keyword>
<dbReference type="Gene3D" id="2.40.290.10">
    <property type="match status" value="1"/>
</dbReference>
<accession>A0A261TQL8</accession>
<keyword evidence="2" id="KW-0227">DNA damage</keyword>
<name>A0A261TQL8_9BORD</name>
<dbReference type="GO" id="GO:0006310">
    <property type="term" value="P:DNA recombination"/>
    <property type="evidence" value="ECO:0007669"/>
    <property type="project" value="UniProtKB-KW"/>
</dbReference>
<proteinExistence type="inferred from homology"/>
<feature type="region of interest" description="Disordered" evidence="3">
    <location>
        <begin position="230"/>
        <end position="250"/>
    </location>
</feature>
<dbReference type="HAMAP" id="MF_01875">
    <property type="entry name" value="Prokaryotic_Ku"/>
    <property type="match status" value="1"/>
</dbReference>
<dbReference type="PIRSF" id="PIRSF006493">
    <property type="entry name" value="Prok_Ku"/>
    <property type="match status" value="1"/>
</dbReference>
<dbReference type="AlphaFoldDB" id="A0A261TQL8"/>
<dbReference type="PANTHER" id="PTHR41251:SF1">
    <property type="entry name" value="NON-HOMOLOGOUS END JOINING PROTEIN KU"/>
    <property type="match status" value="1"/>
</dbReference>
<comment type="caution">
    <text evidence="5">The sequence shown here is derived from an EMBL/GenBank/DDBJ whole genome shotgun (WGS) entry which is preliminary data.</text>
</comment>
<dbReference type="SMART" id="SM00559">
    <property type="entry name" value="Ku78"/>
    <property type="match status" value="1"/>
</dbReference>
<gene>
    <name evidence="2" type="primary">ku</name>
    <name evidence="5" type="ORF">CAL25_10405</name>
</gene>
<reference evidence="5 6" key="1">
    <citation type="submission" date="2017-05" db="EMBL/GenBank/DDBJ databases">
        <title>Complete and WGS of Bordetella genogroups.</title>
        <authorList>
            <person name="Spilker T."/>
            <person name="LiPuma J."/>
        </authorList>
    </citation>
    <scope>NUCLEOTIDE SEQUENCE [LARGE SCALE GENOMIC DNA]</scope>
    <source>
        <strain evidence="5 6">AU10456</strain>
    </source>
</reference>
<evidence type="ECO:0000256" key="2">
    <source>
        <dbReference type="HAMAP-Rule" id="MF_01875"/>
    </source>
</evidence>
<dbReference type="PANTHER" id="PTHR41251">
    <property type="entry name" value="NON-HOMOLOGOUS END JOINING PROTEIN KU"/>
    <property type="match status" value="1"/>
</dbReference>
<organism evidence="5 6">
    <name type="scientific">Bordetella genomosp. 5</name>
    <dbReference type="NCBI Taxonomy" id="1395608"/>
    <lineage>
        <taxon>Bacteria</taxon>
        <taxon>Pseudomonadati</taxon>
        <taxon>Pseudomonadota</taxon>
        <taxon>Betaproteobacteria</taxon>
        <taxon>Burkholderiales</taxon>
        <taxon>Alcaligenaceae</taxon>
        <taxon>Bordetella</taxon>
    </lineage>
</organism>
<dbReference type="InterPro" id="IPR016194">
    <property type="entry name" value="SPOC-like_C_dom_sf"/>
</dbReference>
<dbReference type="CDD" id="cd00789">
    <property type="entry name" value="KU_like"/>
    <property type="match status" value="1"/>
</dbReference>
<feature type="region of interest" description="Disordered" evidence="3">
    <location>
        <begin position="262"/>
        <end position="362"/>
    </location>
</feature>
<dbReference type="Pfam" id="PF02735">
    <property type="entry name" value="Ku"/>
    <property type="match status" value="1"/>
</dbReference>
<sequence>MASTRTIWKGAISFGLVHIPVGLHTATTESGVDFDWLDKRTMDPVGYKRINKRTGREIDRDFIVKGVQYEDGKYVVISPEEINQAYPRTTQTIEIDRFVDAADVPFLYLERPYYLAPINKGHKVYALLRDTLAKTGKIGIARVVIQTKQHLAALIPSGDALVLDLMRWGDEVKAVDELDLPSGKSATPSASELKMAKMLVEDMSAPWNPDDFKDEFKDAIMSLVEKKAKAGEGETVWEPEEEAPSSSDNVIDLTELLQRSLKSRGAGGKKSGSDSATVTPVRKEEKSAAKTTKKTAAKSASAKKAATKTSAGKTASRNSKSAGKSATKTASKGSAKSASKSAGKSASKTSRGNGDARTRKAA</sequence>
<dbReference type="EMBL" id="NEVP01000006">
    <property type="protein sequence ID" value="OZI51919.1"/>
    <property type="molecule type" value="Genomic_DNA"/>
</dbReference>
<comment type="function">
    <text evidence="2">With LigD forms a non-homologous end joining (NHEJ) DNA repair enzyme, which repairs dsDNA breaks with reduced fidelity. Binds linear dsDNA with 5'- and 3'- overhangs but not closed circular dsDNA nor ssDNA. Recruits and stimulates the ligase activity of LigD.</text>
</comment>
<protein>
    <recommendedName>
        <fullName evidence="2">Non-homologous end joining protein Ku</fullName>
    </recommendedName>
</protein>
<dbReference type="RefSeq" id="WP_094799876.1">
    <property type="nucleotide sequence ID" value="NZ_NEVP01000006.1"/>
</dbReference>
<dbReference type="Proteomes" id="UP000216913">
    <property type="component" value="Unassembled WGS sequence"/>
</dbReference>